<reference evidence="18 19" key="1">
    <citation type="journal article" date="2018" name="Sci. Rep.">
        <title>Raphidocelis subcapitata (=Pseudokirchneriella subcapitata) provides an insight into genome evolution and environmental adaptations in the Sphaeropleales.</title>
        <authorList>
            <person name="Suzuki S."/>
            <person name="Yamaguchi H."/>
            <person name="Nakajima N."/>
            <person name="Kawachi M."/>
        </authorList>
    </citation>
    <scope>NUCLEOTIDE SEQUENCE [LARGE SCALE GENOMIC DNA]</scope>
    <source>
        <strain evidence="18 19">NIES-35</strain>
    </source>
</reference>
<evidence type="ECO:0000256" key="8">
    <source>
        <dbReference type="ARBA" id="ARBA00022801"/>
    </source>
</evidence>
<dbReference type="GO" id="GO:0015031">
    <property type="term" value="P:protein transport"/>
    <property type="evidence" value="ECO:0007669"/>
    <property type="project" value="UniProtKB-KW"/>
</dbReference>
<keyword evidence="7" id="KW-0547">Nucleotide-binding</keyword>
<dbReference type="PANTHER" id="PTHR10903:SF135">
    <property type="entry name" value="TRANSLOCASE OF CHLOROPLAST 120, CHLOROPLASTIC-RELATED"/>
    <property type="match status" value="1"/>
</dbReference>
<evidence type="ECO:0000256" key="6">
    <source>
        <dbReference type="ARBA" id="ARBA00022723"/>
    </source>
</evidence>
<evidence type="ECO:0000256" key="5">
    <source>
        <dbReference type="ARBA" id="ARBA00022692"/>
    </source>
</evidence>
<keyword evidence="4" id="KW-0934">Plastid</keyword>
<keyword evidence="14" id="KW-0472">Membrane</keyword>
<dbReference type="SUPFAM" id="SSF52540">
    <property type="entry name" value="P-loop containing nucleoside triphosphate hydrolases"/>
    <property type="match status" value="1"/>
</dbReference>
<keyword evidence="5" id="KW-0812">Transmembrane</keyword>
<keyword evidence="12" id="KW-1133">Transmembrane helix</keyword>
<evidence type="ECO:0000259" key="17">
    <source>
        <dbReference type="PROSITE" id="PS51720"/>
    </source>
</evidence>
<dbReference type="PROSITE" id="PS51720">
    <property type="entry name" value="G_AIG1"/>
    <property type="match status" value="1"/>
</dbReference>
<keyword evidence="10" id="KW-0460">Magnesium</keyword>
<dbReference type="InParanoid" id="A0A2V0NJX3"/>
<feature type="region of interest" description="Disordered" evidence="16">
    <location>
        <begin position="1"/>
        <end position="87"/>
    </location>
</feature>
<dbReference type="GO" id="GO:0009707">
    <property type="term" value="C:chloroplast outer membrane"/>
    <property type="evidence" value="ECO:0007669"/>
    <property type="project" value="UniProtKB-SubCell"/>
</dbReference>
<evidence type="ECO:0000256" key="3">
    <source>
        <dbReference type="ARBA" id="ARBA00022528"/>
    </source>
</evidence>
<keyword evidence="19" id="KW-1185">Reference proteome</keyword>
<dbReference type="GO" id="GO:0005525">
    <property type="term" value="F:GTP binding"/>
    <property type="evidence" value="ECO:0007669"/>
    <property type="project" value="UniProtKB-KW"/>
</dbReference>
<evidence type="ECO:0000256" key="14">
    <source>
        <dbReference type="ARBA" id="ARBA00023136"/>
    </source>
</evidence>
<dbReference type="Proteomes" id="UP000247498">
    <property type="component" value="Unassembled WGS sequence"/>
</dbReference>
<dbReference type="OrthoDB" id="8954335at2759"/>
<accession>A0A2V0NJX3</accession>
<dbReference type="GO" id="GO:0046872">
    <property type="term" value="F:metal ion binding"/>
    <property type="evidence" value="ECO:0007669"/>
    <property type="project" value="UniProtKB-KW"/>
</dbReference>
<keyword evidence="13" id="KW-0342">GTP-binding</keyword>
<evidence type="ECO:0000256" key="2">
    <source>
        <dbReference type="ARBA" id="ARBA00022448"/>
    </source>
</evidence>
<feature type="domain" description="AIG1-type G" evidence="17">
    <location>
        <begin position="119"/>
        <end position="347"/>
    </location>
</feature>
<keyword evidence="6" id="KW-0479">Metal-binding</keyword>
<evidence type="ECO:0000256" key="7">
    <source>
        <dbReference type="ARBA" id="ARBA00022741"/>
    </source>
</evidence>
<evidence type="ECO:0000256" key="10">
    <source>
        <dbReference type="ARBA" id="ARBA00022842"/>
    </source>
</evidence>
<dbReference type="PANTHER" id="PTHR10903">
    <property type="entry name" value="GTPASE, IMAP FAMILY MEMBER-RELATED"/>
    <property type="match status" value="1"/>
</dbReference>
<organism evidence="18 19">
    <name type="scientific">Raphidocelis subcapitata</name>
    <dbReference type="NCBI Taxonomy" id="307507"/>
    <lineage>
        <taxon>Eukaryota</taxon>
        <taxon>Viridiplantae</taxon>
        <taxon>Chlorophyta</taxon>
        <taxon>core chlorophytes</taxon>
        <taxon>Chlorophyceae</taxon>
        <taxon>CS clade</taxon>
        <taxon>Sphaeropleales</taxon>
        <taxon>Selenastraceae</taxon>
        <taxon>Raphidocelis</taxon>
    </lineage>
</organism>
<evidence type="ECO:0000256" key="15">
    <source>
        <dbReference type="ARBA" id="ARBA00023766"/>
    </source>
</evidence>
<evidence type="ECO:0000256" key="9">
    <source>
        <dbReference type="ARBA" id="ARBA00022805"/>
    </source>
</evidence>
<keyword evidence="11" id="KW-0653">Protein transport</keyword>
<keyword evidence="3" id="KW-0150">Chloroplast</keyword>
<dbReference type="FunCoup" id="A0A2V0NJX3">
    <property type="interactions" value="1070"/>
</dbReference>
<dbReference type="EMBL" id="BDRX01000001">
    <property type="protein sequence ID" value="GBF87561.1"/>
    <property type="molecule type" value="Genomic_DNA"/>
</dbReference>
<evidence type="ECO:0000256" key="13">
    <source>
        <dbReference type="ARBA" id="ARBA00023134"/>
    </source>
</evidence>
<dbReference type="Gene3D" id="3.40.50.300">
    <property type="entry name" value="P-loop containing nucleotide triphosphate hydrolases"/>
    <property type="match status" value="1"/>
</dbReference>
<evidence type="ECO:0000313" key="19">
    <source>
        <dbReference type="Proteomes" id="UP000247498"/>
    </source>
</evidence>
<dbReference type="InterPro" id="IPR027417">
    <property type="entry name" value="P-loop_NTPase"/>
</dbReference>
<evidence type="ECO:0000256" key="12">
    <source>
        <dbReference type="ARBA" id="ARBA00022989"/>
    </source>
</evidence>
<evidence type="ECO:0000256" key="11">
    <source>
        <dbReference type="ARBA" id="ARBA00022927"/>
    </source>
</evidence>
<comment type="caution">
    <text evidence="18">The sequence shown here is derived from an EMBL/GenBank/DDBJ whole genome shotgun (WGS) entry which is preliminary data.</text>
</comment>
<evidence type="ECO:0000256" key="4">
    <source>
        <dbReference type="ARBA" id="ARBA00022640"/>
    </source>
</evidence>
<dbReference type="GO" id="GO:0016787">
    <property type="term" value="F:hydrolase activity"/>
    <property type="evidence" value="ECO:0007669"/>
    <property type="project" value="UniProtKB-KW"/>
</dbReference>
<feature type="compositionally biased region" description="Low complexity" evidence="16">
    <location>
        <begin position="43"/>
        <end position="57"/>
    </location>
</feature>
<dbReference type="AlphaFoldDB" id="A0A2V0NJX3"/>
<keyword evidence="9" id="KW-1002">Plastid outer membrane</keyword>
<proteinExistence type="predicted"/>
<keyword evidence="8" id="KW-0378">Hydrolase</keyword>
<protein>
    <submittedName>
        <fullName evidence="18">Translocase of chloroplast-like protein</fullName>
    </submittedName>
</protein>
<feature type="compositionally biased region" description="Acidic residues" evidence="16">
    <location>
        <begin position="7"/>
        <end position="42"/>
    </location>
</feature>
<evidence type="ECO:0000256" key="1">
    <source>
        <dbReference type="ARBA" id="ARBA00001946"/>
    </source>
</evidence>
<feature type="compositionally biased region" description="Acidic residues" evidence="16">
    <location>
        <begin position="60"/>
        <end position="87"/>
    </location>
</feature>
<dbReference type="Pfam" id="PF04548">
    <property type="entry name" value="AIG1"/>
    <property type="match status" value="1"/>
</dbReference>
<evidence type="ECO:0000256" key="16">
    <source>
        <dbReference type="SAM" id="MobiDB-lite"/>
    </source>
</evidence>
<comment type="cofactor">
    <cofactor evidence="1">
        <name>Mg(2+)</name>
        <dbReference type="ChEBI" id="CHEBI:18420"/>
    </cofactor>
</comment>
<sequence>MARVVEEPEYDEYEEEEMEDEYEEELEDVEEIDADGEEEEAIGGDLLAAGGAAAARAAAEDEDEDYGDEGEDEEGEEEEEEEEEEDDLVVAQDWAGLRTLPECGAVLDALTRIAEASGGRQLTVLLLGKSGVGKSSLVNALLGEKAAAVSAFKLQADTESTVKFVRQVSLGDDALDGFRLTLIDTCGLEDPEAGDTVSYGALQRIAEDVRGAPIDAVLYCDRLDLYRVEPLDKRIISAITDQFGKGIWSKTLLVLSHGQLGLPPPGCSYESFSDRRVSLLRGAVRGPFFRPALPAVIVENSDTCQVDAERCRVLPDGTRWVDELLAALVDTALLGRPYSWRPRLSRRPNNSLKWLIPVAAYAQYMVWKLLLEPRLRKDEDLQAAQDEEIWREKTAERRRLGIGPPLRPSGENAWRLEQLYDDD</sequence>
<gene>
    <name evidence="18" type="ORF">Rsub_00272</name>
</gene>
<evidence type="ECO:0000313" key="18">
    <source>
        <dbReference type="EMBL" id="GBF87561.1"/>
    </source>
</evidence>
<dbReference type="STRING" id="307507.A0A2V0NJX3"/>
<keyword evidence="2" id="KW-0813">Transport</keyword>
<dbReference type="InterPro" id="IPR045058">
    <property type="entry name" value="GIMA/IAN/Toc"/>
</dbReference>
<dbReference type="InterPro" id="IPR006703">
    <property type="entry name" value="G_AIG1"/>
</dbReference>
<comment type="subcellular location">
    <subcellularLocation>
        <location evidence="15">Plastid</location>
        <location evidence="15">Chloroplast outer membrane</location>
        <topology evidence="15">Single-pass membrane protein</topology>
    </subcellularLocation>
</comment>
<name>A0A2V0NJX3_9CHLO</name>